<sequence length="90" mass="10435">MMMEHPEKTMLEELARKELAGELLTEKEAECKRHVMECRECRAYSGVYGALIDIIDGEIFGEYMKARVIDQRIILKEPDKWKGSDGRSEV</sequence>
<dbReference type="EMBL" id="JAOQJQ010000006">
    <property type="protein sequence ID" value="MCU6763339.1"/>
    <property type="molecule type" value="Genomic_DNA"/>
</dbReference>
<name>A0ABT2TM94_9FIRM</name>
<keyword evidence="2" id="KW-1185">Reference proteome</keyword>
<organism evidence="1 2">
    <name type="scientific">Brotonthovivens ammoniilytica</name>
    <dbReference type="NCBI Taxonomy" id="2981725"/>
    <lineage>
        <taxon>Bacteria</taxon>
        <taxon>Bacillati</taxon>
        <taxon>Bacillota</taxon>
        <taxon>Clostridia</taxon>
        <taxon>Lachnospirales</taxon>
        <taxon>Lachnospiraceae</taxon>
        <taxon>Brotonthovivens</taxon>
    </lineage>
</organism>
<dbReference type="RefSeq" id="WP_158425974.1">
    <property type="nucleotide sequence ID" value="NZ_JAOQJQ010000006.1"/>
</dbReference>
<evidence type="ECO:0008006" key="3">
    <source>
        <dbReference type="Google" id="ProtNLM"/>
    </source>
</evidence>
<evidence type="ECO:0000313" key="1">
    <source>
        <dbReference type="EMBL" id="MCU6763339.1"/>
    </source>
</evidence>
<accession>A0ABT2TM94</accession>
<comment type="caution">
    <text evidence="1">The sequence shown here is derived from an EMBL/GenBank/DDBJ whole genome shotgun (WGS) entry which is preliminary data.</text>
</comment>
<dbReference type="Proteomes" id="UP001652442">
    <property type="component" value="Unassembled WGS sequence"/>
</dbReference>
<evidence type="ECO:0000313" key="2">
    <source>
        <dbReference type="Proteomes" id="UP001652442"/>
    </source>
</evidence>
<protein>
    <recommendedName>
        <fullName evidence="3">Zinc-finger domain-containing protein</fullName>
    </recommendedName>
</protein>
<proteinExistence type="predicted"/>
<reference evidence="1 2" key="1">
    <citation type="journal article" date="2021" name="ISME Commun">
        <title>Automated analysis of genomic sequences facilitates high-throughput and comprehensive description of bacteria.</title>
        <authorList>
            <person name="Hitch T.C.A."/>
        </authorList>
    </citation>
    <scope>NUCLEOTIDE SEQUENCE [LARGE SCALE GENOMIC DNA]</scope>
    <source>
        <strain evidence="1 2">Sanger_109</strain>
    </source>
</reference>
<gene>
    <name evidence="1" type="ORF">OCV88_13575</name>
</gene>